<dbReference type="AlphaFoldDB" id="A0AAW4MVI5"/>
<gene>
    <name evidence="15" type="primary">cls</name>
    <name evidence="15" type="ORF">KSV97_05535</name>
    <name evidence="16" type="ORF">KSW06_02570</name>
</gene>
<dbReference type="InterPro" id="IPR025202">
    <property type="entry name" value="PLD-like_dom"/>
</dbReference>
<evidence type="ECO:0000256" key="7">
    <source>
        <dbReference type="ARBA" id="ARBA00022989"/>
    </source>
</evidence>
<dbReference type="RefSeq" id="WP_217747541.1">
    <property type="nucleotide sequence ID" value="NZ_JAHOEB010000011.1"/>
</dbReference>
<accession>A0AAW4MVI5</accession>
<dbReference type="InterPro" id="IPR027379">
    <property type="entry name" value="CLS_N"/>
</dbReference>
<keyword evidence="18" id="KW-1185">Reference proteome</keyword>
<evidence type="ECO:0000256" key="1">
    <source>
        <dbReference type="ARBA" id="ARBA00004651"/>
    </source>
</evidence>
<sequence length="520" mass="61043">MKYIKRFTALFFEYLYRFIQFLLSPIVIYIALICIQAIYLVYFASILTDFNGVVRFLFISLSAFMIFYLISKDENTNYKMTWIFFIMLLPNAGGLLYLLLGNKRPSRWLKKKIQPEVQYFNETRHQDPVIRNQIINKKIISLDYLNRQSFPIYNHTECKYYSLSDYNYQDMIKDLLHAKHFIFMEYFIVSKGLMFDTIIGILKQKVKEGVDVRFIFDDFGSFTTVPLHFAKKLEEAGIKTVMFNRFIPVFSLSQNHRDHRKICVIDGYIGYSGGFNLADEYINCKMRFGHWKDTGIRLEGEAVWSLTSMFLSTFYAYHKEYHGEEIEQFKPHTYHPEPFKNTGYVLPYGDDPLDDEGVGEAVYLNMITHASRSIDIMTPYFIIDDVMLKALCLASKNGVKIRLYVPHVPDKKIVFRVTRSYYYDLIRAGIEVYEYLPGFLHAKVMLVDGKAATVGTINFDYRSLYLHFECNVLLYEAECLSAIKRDFREMNEICAPVKIDDSRHFKGLVEGLLRLFSPLL</sequence>
<organism evidence="15 17">
    <name type="scientific">Catenibacterium mitsuokai</name>
    <dbReference type="NCBI Taxonomy" id="100886"/>
    <lineage>
        <taxon>Bacteria</taxon>
        <taxon>Bacillati</taxon>
        <taxon>Bacillota</taxon>
        <taxon>Erysipelotrichia</taxon>
        <taxon>Erysipelotrichales</taxon>
        <taxon>Coprobacillaceae</taxon>
        <taxon>Catenibacterium</taxon>
    </lineage>
</organism>
<evidence type="ECO:0000256" key="11">
    <source>
        <dbReference type="ARBA" id="ARBA00023264"/>
    </source>
</evidence>
<dbReference type="GO" id="GO:0005886">
    <property type="term" value="C:plasma membrane"/>
    <property type="evidence" value="ECO:0007669"/>
    <property type="project" value="UniProtKB-SubCell"/>
</dbReference>
<keyword evidence="3" id="KW-0444">Lipid biosynthesis</keyword>
<keyword evidence="2" id="KW-1003">Cell membrane</keyword>
<evidence type="ECO:0000256" key="4">
    <source>
        <dbReference type="ARBA" id="ARBA00022679"/>
    </source>
</evidence>
<reference evidence="15 18" key="1">
    <citation type="submission" date="2021-06" db="EMBL/GenBank/DDBJ databases">
        <title>Collection of gut derived symbiotic bacterial strains cultured from healthy donors.</title>
        <authorList>
            <person name="Lin H."/>
            <person name="Littmann E."/>
            <person name="Pamer E.G."/>
        </authorList>
    </citation>
    <scope>NUCLEOTIDE SEQUENCE</scope>
    <source>
        <strain evidence="16 18">MSK.21.70</strain>
        <strain evidence="15">MSK.21.82</strain>
    </source>
</reference>
<evidence type="ECO:0000256" key="12">
    <source>
        <dbReference type="NCBIfam" id="TIGR04265"/>
    </source>
</evidence>
<dbReference type="PANTHER" id="PTHR21248:SF22">
    <property type="entry name" value="PHOSPHOLIPASE D"/>
    <property type="match status" value="1"/>
</dbReference>
<dbReference type="EC" id="2.7.8.-" evidence="12"/>
<dbReference type="SMART" id="SM00155">
    <property type="entry name" value="PLDc"/>
    <property type="match status" value="2"/>
</dbReference>
<keyword evidence="6" id="KW-0677">Repeat</keyword>
<evidence type="ECO:0000313" key="15">
    <source>
        <dbReference type="EMBL" id="MBV3382690.1"/>
    </source>
</evidence>
<keyword evidence="11" id="KW-1208">Phospholipid metabolism</keyword>
<evidence type="ECO:0000256" key="13">
    <source>
        <dbReference type="SAM" id="Phobius"/>
    </source>
</evidence>
<keyword evidence="9 13" id="KW-0472">Membrane</keyword>
<evidence type="ECO:0000256" key="3">
    <source>
        <dbReference type="ARBA" id="ARBA00022516"/>
    </source>
</evidence>
<keyword evidence="4" id="KW-0808">Transferase</keyword>
<dbReference type="PROSITE" id="PS50035">
    <property type="entry name" value="PLD"/>
    <property type="match status" value="2"/>
</dbReference>
<dbReference type="InterPro" id="IPR022924">
    <property type="entry name" value="Cardiolipin_synthase"/>
</dbReference>
<keyword evidence="8" id="KW-0443">Lipid metabolism</keyword>
<keyword evidence="7 13" id="KW-1133">Transmembrane helix</keyword>
<dbReference type="GO" id="GO:0032049">
    <property type="term" value="P:cardiolipin biosynthetic process"/>
    <property type="evidence" value="ECO:0007669"/>
    <property type="project" value="UniProtKB-UniRule"/>
</dbReference>
<feature type="transmembrane region" description="Helical" evidence="13">
    <location>
        <begin position="53"/>
        <end position="70"/>
    </location>
</feature>
<evidence type="ECO:0000256" key="2">
    <source>
        <dbReference type="ARBA" id="ARBA00022475"/>
    </source>
</evidence>
<evidence type="ECO:0000256" key="5">
    <source>
        <dbReference type="ARBA" id="ARBA00022692"/>
    </source>
</evidence>
<dbReference type="Pfam" id="PF13091">
    <property type="entry name" value="PLDc_2"/>
    <property type="match status" value="2"/>
</dbReference>
<comment type="caution">
    <text evidence="15">The sequence shown here is derived from an EMBL/GenBank/DDBJ whole genome shotgun (WGS) entry which is preliminary data.</text>
</comment>
<dbReference type="PANTHER" id="PTHR21248">
    <property type="entry name" value="CARDIOLIPIN SYNTHASE"/>
    <property type="match status" value="1"/>
</dbReference>
<dbReference type="CDD" id="cd09154">
    <property type="entry name" value="PLDc_SMU_988_like_1"/>
    <property type="match status" value="1"/>
</dbReference>
<feature type="transmembrane region" description="Helical" evidence="13">
    <location>
        <begin position="21"/>
        <end position="47"/>
    </location>
</feature>
<evidence type="ECO:0000259" key="14">
    <source>
        <dbReference type="PROSITE" id="PS50035"/>
    </source>
</evidence>
<dbReference type="GO" id="GO:0008808">
    <property type="term" value="F:cardiolipin synthase activity"/>
    <property type="evidence" value="ECO:0007669"/>
    <property type="project" value="UniProtKB-UniRule"/>
</dbReference>
<dbReference type="Proteomes" id="UP001197492">
    <property type="component" value="Unassembled WGS sequence"/>
</dbReference>
<dbReference type="NCBIfam" id="TIGR04265">
    <property type="entry name" value="bac_cardiolipin"/>
    <property type="match status" value="1"/>
</dbReference>
<evidence type="ECO:0000256" key="10">
    <source>
        <dbReference type="ARBA" id="ARBA00023209"/>
    </source>
</evidence>
<evidence type="ECO:0000256" key="6">
    <source>
        <dbReference type="ARBA" id="ARBA00022737"/>
    </source>
</evidence>
<dbReference type="CDD" id="cd09160">
    <property type="entry name" value="PLDc_SMU_988_like_2"/>
    <property type="match status" value="1"/>
</dbReference>
<feature type="transmembrane region" description="Helical" evidence="13">
    <location>
        <begin position="82"/>
        <end position="100"/>
    </location>
</feature>
<evidence type="ECO:0000313" key="16">
    <source>
        <dbReference type="EMBL" id="MBV3392149.1"/>
    </source>
</evidence>
<evidence type="ECO:0000256" key="8">
    <source>
        <dbReference type="ARBA" id="ARBA00023098"/>
    </source>
</evidence>
<name>A0AAW4MVI5_9FIRM</name>
<comment type="subcellular location">
    <subcellularLocation>
        <location evidence="1">Cell membrane</location>
        <topology evidence="1">Multi-pass membrane protein</topology>
    </subcellularLocation>
</comment>
<feature type="domain" description="PLD phosphodiesterase" evidence="14">
    <location>
        <begin position="436"/>
        <end position="463"/>
    </location>
</feature>
<protein>
    <recommendedName>
        <fullName evidence="12">Cardiolipin synthase</fullName>
        <ecNumber evidence="12">2.7.8.-</ecNumber>
    </recommendedName>
</protein>
<dbReference type="EMBL" id="JAHOEF010000027">
    <property type="protein sequence ID" value="MBV3382690.1"/>
    <property type="molecule type" value="Genomic_DNA"/>
</dbReference>
<evidence type="ECO:0000256" key="9">
    <source>
        <dbReference type="ARBA" id="ARBA00023136"/>
    </source>
</evidence>
<dbReference type="Pfam" id="PF13396">
    <property type="entry name" value="PLDc_N"/>
    <property type="match status" value="1"/>
</dbReference>
<dbReference type="Proteomes" id="UP001196408">
    <property type="component" value="Unassembled WGS sequence"/>
</dbReference>
<keyword evidence="5 13" id="KW-0812">Transmembrane</keyword>
<feature type="domain" description="PLD phosphodiesterase" evidence="14">
    <location>
        <begin position="254"/>
        <end position="281"/>
    </location>
</feature>
<evidence type="ECO:0000313" key="18">
    <source>
        <dbReference type="Proteomes" id="UP001197492"/>
    </source>
</evidence>
<evidence type="ECO:0000313" key="17">
    <source>
        <dbReference type="Proteomes" id="UP001196408"/>
    </source>
</evidence>
<proteinExistence type="predicted"/>
<dbReference type="EMBL" id="JAHOEL010000010">
    <property type="protein sequence ID" value="MBV3392149.1"/>
    <property type="molecule type" value="Genomic_DNA"/>
</dbReference>
<dbReference type="InterPro" id="IPR001736">
    <property type="entry name" value="PLipase_D/transphosphatidylase"/>
</dbReference>
<keyword evidence="10" id="KW-0594">Phospholipid biosynthesis</keyword>